<dbReference type="Proteomes" id="UP001344888">
    <property type="component" value="Unassembled WGS sequence"/>
</dbReference>
<gene>
    <name evidence="2" type="ORF">P9B03_11885</name>
</gene>
<name>A0AAW9NW41_9BACL</name>
<organism evidence="2 3">
    <name type="scientific">Metasolibacillus meyeri</name>
    <dbReference type="NCBI Taxonomy" id="1071052"/>
    <lineage>
        <taxon>Bacteria</taxon>
        <taxon>Bacillati</taxon>
        <taxon>Bacillota</taxon>
        <taxon>Bacilli</taxon>
        <taxon>Bacillales</taxon>
        <taxon>Caryophanaceae</taxon>
        <taxon>Metasolibacillus</taxon>
    </lineage>
</organism>
<feature type="coiled-coil region" evidence="1">
    <location>
        <begin position="36"/>
        <end position="73"/>
    </location>
</feature>
<evidence type="ECO:0000313" key="3">
    <source>
        <dbReference type="Proteomes" id="UP001344888"/>
    </source>
</evidence>
<dbReference type="RefSeq" id="WP_326123679.1">
    <property type="nucleotide sequence ID" value="NZ_JARSFG010000016.1"/>
</dbReference>
<reference evidence="2 3" key="1">
    <citation type="submission" date="2023-03" db="EMBL/GenBank/DDBJ databases">
        <title>Bacillus Genome Sequencing.</title>
        <authorList>
            <person name="Dunlap C."/>
        </authorList>
    </citation>
    <scope>NUCLEOTIDE SEQUENCE [LARGE SCALE GENOMIC DNA]</scope>
    <source>
        <strain evidence="2 3">B-59205</strain>
    </source>
</reference>
<sequence>MTLKNQIYLHSLETKDFYTDEEMHVNEMYFKALRLKNKLKNKLQEMQEFIHFLEEKEAVNHAEEQLLTRYTNKLGQYEARSLYVNAYVNKYKSELSILIESYPQHQPRILREDALKITNQIGVFESSLTRLCKFKNNEITTDLFIIRIFHYQILKSIIHNGFYYQQKKYKYFTSSAGQIRTKKIVAIKEDLYAATENAITCGLSLNTINRKGGINANKYQAYLALANSASSKWTRFNIDRIVVVDDFSTKVNSVVDYIDSQTFEITRQRMDIPIEHMDGCGIMLPTVSKKSFMFRMPWMKGLLTPFDFKKFIAEKKCSSKIIDIYGKEYDLLADNINIILTKSQFKMWKFYDSWDDYKDKFKKYNCESAKLNIEDIGAKASMNYQMLQTLVTMTDEELQDIATPTINDILTLGKDKKTMLRVLGAVKENSNMNYFQKSLLLYPELLSDSHCREVIKNKKRKLIKEAKAGKLNINGYYTFIIPDLYAFCEWLFLKNPNPNGLLQADQVYCNIFNAGDVDILRAPHLYKEHAVRNNIKDSSIADWFITKGIYTSVKDAISKILQFDNDGDKSLVVQNPTLIAVAKREMKDIVPLYYEMHKAEDKILDNDIIYHALTSAYKANIGIISNDISKIWNSEKPNLQAIKWLCMYNNFVIDYAKTLYLPEKPKGVEAILKGYSKEKLPHFFKYAKNKEENQILPLLSENTNNLTTVNKLNFFIPNKPIRFKNTAGEFDYKKLMHNNKTEINHELIKVFEDINKTKHKLMSKDEMGDVGFIIYLKEELLKIESDLHVLTDHLVKYFYVRNSRFKETIWSLVGEIIYENLTRNLKGTAQCNNCPTRFEAKGNELLCPTCKVENTRKSWRDGKRKKRVPKAKTL</sequence>
<dbReference type="EMBL" id="JARSFG010000016">
    <property type="protein sequence ID" value="MEC1179186.1"/>
    <property type="molecule type" value="Genomic_DNA"/>
</dbReference>
<dbReference type="AlphaFoldDB" id="A0AAW9NW41"/>
<evidence type="ECO:0000313" key="2">
    <source>
        <dbReference type="EMBL" id="MEC1179186.1"/>
    </source>
</evidence>
<accession>A0AAW9NW41</accession>
<keyword evidence="1" id="KW-0175">Coiled coil</keyword>
<keyword evidence="3" id="KW-1185">Reference proteome</keyword>
<evidence type="ECO:0000256" key="1">
    <source>
        <dbReference type="SAM" id="Coils"/>
    </source>
</evidence>
<comment type="caution">
    <text evidence="2">The sequence shown here is derived from an EMBL/GenBank/DDBJ whole genome shotgun (WGS) entry which is preliminary data.</text>
</comment>
<proteinExistence type="predicted"/>
<protein>
    <submittedName>
        <fullName evidence="2">Uncharacterized protein</fullName>
    </submittedName>
</protein>